<feature type="non-terminal residue" evidence="2">
    <location>
        <position position="1"/>
    </location>
</feature>
<dbReference type="EMBL" id="HACG01010036">
    <property type="protein sequence ID" value="CEK56901.1"/>
    <property type="molecule type" value="Transcribed_RNA"/>
</dbReference>
<evidence type="ECO:0000256" key="1">
    <source>
        <dbReference type="SAM" id="MobiDB-lite"/>
    </source>
</evidence>
<reference evidence="2" key="1">
    <citation type="submission" date="2014-12" db="EMBL/GenBank/DDBJ databases">
        <title>Insight into the proteome of Arion vulgaris.</title>
        <authorList>
            <person name="Aradska J."/>
            <person name="Bulat T."/>
            <person name="Smidak R."/>
            <person name="Sarate P."/>
            <person name="Gangsoo J."/>
            <person name="Sialana F."/>
            <person name="Bilban M."/>
            <person name="Lubec G."/>
        </authorList>
    </citation>
    <scope>NUCLEOTIDE SEQUENCE</scope>
    <source>
        <tissue evidence="2">Skin</tissue>
    </source>
</reference>
<proteinExistence type="predicted"/>
<sequence length="87" mass="9953">LNSAINPILYTLSTAPFMMNIRKRVYRLRKSLMTSTTQETKHSFVDDRTVNSYTERRPINIHGQTTMKMKTLRSSVNGQSSQGSSEL</sequence>
<dbReference type="AlphaFoldDB" id="A0A0B6YMA4"/>
<name>A0A0B6YMA4_9EUPU</name>
<organism evidence="2">
    <name type="scientific">Arion vulgaris</name>
    <dbReference type="NCBI Taxonomy" id="1028688"/>
    <lineage>
        <taxon>Eukaryota</taxon>
        <taxon>Metazoa</taxon>
        <taxon>Spiralia</taxon>
        <taxon>Lophotrochozoa</taxon>
        <taxon>Mollusca</taxon>
        <taxon>Gastropoda</taxon>
        <taxon>Heterobranchia</taxon>
        <taxon>Euthyneura</taxon>
        <taxon>Panpulmonata</taxon>
        <taxon>Eupulmonata</taxon>
        <taxon>Stylommatophora</taxon>
        <taxon>Helicina</taxon>
        <taxon>Arionoidea</taxon>
        <taxon>Arionidae</taxon>
        <taxon>Arion</taxon>
    </lineage>
</organism>
<gene>
    <name evidence="2" type="primary">ORF28798</name>
</gene>
<feature type="region of interest" description="Disordered" evidence="1">
    <location>
        <begin position="37"/>
        <end position="67"/>
    </location>
</feature>
<feature type="compositionally biased region" description="Basic and acidic residues" evidence="1">
    <location>
        <begin position="39"/>
        <end position="58"/>
    </location>
</feature>
<evidence type="ECO:0000313" key="2">
    <source>
        <dbReference type="EMBL" id="CEK56901.1"/>
    </source>
</evidence>
<accession>A0A0B6YMA4</accession>
<protein>
    <submittedName>
        <fullName evidence="2">Uncharacterized protein</fullName>
    </submittedName>
</protein>